<dbReference type="EMBL" id="JARQZJ010000035">
    <property type="protein sequence ID" value="KAK9876201.1"/>
    <property type="molecule type" value="Genomic_DNA"/>
</dbReference>
<keyword evidence="2" id="KW-1185">Reference proteome</keyword>
<proteinExistence type="predicted"/>
<name>A0AAW1U6G9_9CUCU</name>
<dbReference type="AlphaFoldDB" id="A0AAW1U6G9"/>
<reference evidence="1 2" key="1">
    <citation type="submission" date="2023-03" db="EMBL/GenBank/DDBJ databases">
        <title>Genome insight into feeding habits of ladybird beetles.</title>
        <authorList>
            <person name="Li H.-S."/>
            <person name="Huang Y.-H."/>
            <person name="Pang H."/>
        </authorList>
    </citation>
    <scope>NUCLEOTIDE SEQUENCE [LARGE SCALE GENOMIC DNA]</scope>
    <source>
        <strain evidence="1">SYSU_2023b</strain>
        <tissue evidence="1">Whole body</tissue>
    </source>
</reference>
<protein>
    <submittedName>
        <fullName evidence="1">Uncharacterized protein</fullName>
    </submittedName>
</protein>
<gene>
    <name evidence="1" type="ORF">WA026_011329</name>
</gene>
<dbReference type="Proteomes" id="UP001431783">
    <property type="component" value="Unassembled WGS sequence"/>
</dbReference>
<accession>A0AAW1U6G9</accession>
<comment type="caution">
    <text evidence="1">The sequence shown here is derived from an EMBL/GenBank/DDBJ whole genome shotgun (WGS) entry which is preliminary data.</text>
</comment>
<evidence type="ECO:0000313" key="1">
    <source>
        <dbReference type="EMBL" id="KAK9876201.1"/>
    </source>
</evidence>
<evidence type="ECO:0000313" key="2">
    <source>
        <dbReference type="Proteomes" id="UP001431783"/>
    </source>
</evidence>
<sequence>MAFAYFVSREILQYGKRKTAASKSCLIENIEAHHETSTQSTPINSDHGCVENSIFGVYVNVSKADENFRSALEDFDSEAEDVQRNFSKTNSLRRIKEEAVKHFEPPNIEVLI</sequence>
<organism evidence="1 2">
    <name type="scientific">Henosepilachna vigintioctopunctata</name>
    <dbReference type="NCBI Taxonomy" id="420089"/>
    <lineage>
        <taxon>Eukaryota</taxon>
        <taxon>Metazoa</taxon>
        <taxon>Ecdysozoa</taxon>
        <taxon>Arthropoda</taxon>
        <taxon>Hexapoda</taxon>
        <taxon>Insecta</taxon>
        <taxon>Pterygota</taxon>
        <taxon>Neoptera</taxon>
        <taxon>Endopterygota</taxon>
        <taxon>Coleoptera</taxon>
        <taxon>Polyphaga</taxon>
        <taxon>Cucujiformia</taxon>
        <taxon>Coccinelloidea</taxon>
        <taxon>Coccinellidae</taxon>
        <taxon>Epilachninae</taxon>
        <taxon>Epilachnini</taxon>
        <taxon>Henosepilachna</taxon>
    </lineage>
</organism>